<reference evidence="1" key="1">
    <citation type="submission" date="2023-01" db="EMBL/GenBank/DDBJ databases">
        <title>Genome assembly of the deep-sea coral Lophelia pertusa.</title>
        <authorList>
            <person name="Herrera S."/>
            <person name="Cordes E."/>
        </authorList>
    </citation>
    <scope>NUCLEOTIDE SEQUENCE</scope>
    <source>
        <strain evidence="1">USNM1676648</strain>
        <tissue evidence="1">Polyp</tissue>
    </source>
</reference>
<dbReference type="EMBL" id="MU827326">
    <property type="protein sequence ID" value="KAJ7356001.1"/>
    <property type="molecule type" value="Genomic_DNA"/>
</dbReference>
<keyword evidence="2" id="KW-1185">Reference proteome</keyword>
<name>A0A9X0CKE9_9CNID</name>
<accession>A0A9X0CKE9</accession>
<dbReference type="Proteomes" id="UP001163046">
    <property type="component" value="Unassembled WGS sequence"/>
</dbReference>
<evidence type="ECO:0000313" key="1">
    <source>
        <dbReference type="EMBL" id="KAJ7356001.1"/>
    </source>
</evidence>
<gene>
    <name evidence="1" type="ORF">OS493_027397</name>
</gene>
<dbReference type="AlphaFoldDB" id="A0A9X0CKE9"/>
<protein>
    <submittedName>
        <fullName evidence="1">Uncharacterized protein</fullName>
    </submittedName>
</protein>
<comment type="caution">
    <text evidence="1">The sequence shown here is derived from an EMBL/GenBank/DDBJ whole genome shotgun (WGS) entry which is preliminary data.</text>
</comment>
<sequence length="172" mass="19683">MCRFANTFNKRDAVDNPCQGRIQTRRRIACLPTIFEVVNEEKGTRLSNTDESGLPLVQGFEYERESKEKEGGEKHHAEGVKWKTTSRRMALSMNIDAAKRPFSQRNIEMRTAYPDCFPGYSEKICCCANSSIQSIRVYHQNACFGLTSLKIGRKEDVFEKQKGIAAWLKFFG</sequence>
<proteinExistence type="predicted"/>
<evidence type="ECO:0000313" key="2">
    <source>
        <dbReference type="Proteomes" id="UP001163046"/>
    </source>
</evidence>
<organism evidence="1 2">
    <name type="scientific">Desmophyllum pertusum</name>
    <dbReference type="NCBI Taxonomy" id="174260"/>
    <lineage>
        <taxon>Eukaryota</taxon>
        <taxon>Metazoa</taxon>
        <taxon>Cnidaria</taxon>
        <taxon>Anthozoa</taxon>
        <taxon>Hexacorallia</taxon>
        <taxon>Scleractinia</taxon>
        <taxon>Caryophylliina</taxon>
        <taxon>Caryophylliidae</taxon>
        <taxon>Desmophyllum</taxon>
    </lineage>
</organism>